<dbReference type="PROSITE" id="PS50879">
    <property type="entry name" value="RNASE_H_1"/>
    <property type="match status" value="1"/>
</dbReference>
<dbReference type="EC" id="3.1.26.4" evidence="5 13"/>
<evidence type="ECO:0000256" key="13">
    <source>
        <dbReference type="HAMAP-Rule" id="MF_00042"/>
    </source>
</evidence>
<dbReference type="InterPro" id="IPR023370">
    <property type="entry name" value="TrmO-like_N"/>
</dbReference>
<dbReference type="CDD" id="cd09278">
    <property type="entry name" value="RNase_HI_prokaryote_like"/>
    <property type="match status" value="1"/>
</dbReference>
<evidence type="ECO:0000256" key="7">
    <source>
        <dbReference type="ARBA" id="ARBA00022722"/>
    </source>
</evidence>
<dbReference type="GO" id="GO:0000287">
    <property type="term" value="F:magnesium ion binding"/>
    <property type="evidence" value="ECO:0007669"/>
    <property type="project" value="UniProtKB-UniRule"/>
</dbReference>
<dbReference type="AlphaFoldDB" id="A0A8A7KGL7"/>
<gene>
    <name evidence="13 16" type="primary">rnhA</name>
    <name evidence="16" type="ORF">GM661_08590</name>
</gene>
<dbReference type="InterPro" id="IPR036414">
    <property type="entry name" value="YaeB_N_sf"/>
</dbReference>
<feature type="domain" description="RNase H type-1" evidence="14">
    <location>
        <begin position="161"/>
        <end position="302"/>
    </location>
</feature>
<dbReference type="GO" id="GO:0004523">
    <property type="term" value="F:RNA-DNA hybrid ribonuclease activity"/>
    <property type="evidence" value="ECO:0007669"/>
    <property type="project" value="UniProtKB-UniRule"/>
</dbReference>
<keyword evidence="8 13" id="KW-0479">Metal-binding</keyword>
<comment type="cofactor">
    <cofactor evidence="13">
        <name>Mg(2+)</name>
        <dbReference type="ChEBI" id="CHEBI:18420"/>
    </cofactor>
    <text evidence="13">Binds 1 Mg(2+) ion per subunit. May bind a second metal ion at a regulatory site, or after substrate binding.</text>
</comment>
<dbReference type="GO" id="GO:0006401">
    <property type="term" value="P:RNA catabolic process"/>
    <property type="evidence" value="ECO:0007669"/>
    <property type="project" value="UniProtKB-UniRule"/>
</dbReference>
<proteinExistence type="inferred from homology"/>
<dbReference type="GO" id="GO:0005737">
    <property type="term" value="C:cytoplasm"/>
    <property type="evidence" value="ECO:0007669"/>
    <property type="project" value="UniProtKB-SubCell"/>
</dbReference>
<feature type="binding site" evidence="13">
    <location>
        <position position="208"/>
    </location>
    <ligand>
        <name>Mg(2+)</name>
        <dbReference type="ChEBI" id="CHEBI:18420"/>
        <label>1</label>
    </ligand>
</feature>
<keyword evidence="13" id="KW-0963">Cytoplasm</keyword>
<comment type="catalytic activity">
    <reaction evidence="1 13">
        <text>Endonucleolytic cleavage to 5'-phosphomonoester.</text>
        <dbReference type="EC" id="3.1.26.4"/>
    </reaction>
</comment>
<dbReference type="NCBIfam" id="NF001236">
    <property type="entry name" value="PRK00203.1"/>
    <property type="match status" value="1"/>
</dbReference>
<comment type="similarity">
    <text evidence="12">Belongs to the tRNA methyltransferase O family.</text>
</comment>
<evidence type="ECO:0000256" key="11">
    <source>
        <dbReference type="ARBA" id="ARBA00022842"/>
    </source>
</evidence>
<evidence type="ECO:0000256" key="2">
    <source>
        <dbReference type="ARBA" id="ARBA00004065"/>
    </source>
</evidence>
<dbReference type="KEGG" id="ifn:GM661_08590"/>
<comment type="similarity">
    <text evidence="3 13">Belongs to the RNase H family.</text>
</comment>
<evidence type="ECO:0000259" key="14">
    <source>
        <dbReference type="PROSITE" id="PS50879"/>
    </source>
</evidence>
<evidence type="ECO:0000259" key="15">
    <source>
        <dbReference type="PROSITE" id="PS51668"/>
    </source>
</evidence>
<evidence type="ECO:0000313" key="16">
    <source>
        <dbReference type="EMBL" id="QTL98027.1"/>
    </source>
</evidence>
<dbReference type="Pfam" id="PF00075">
    <property type="entry name" value="RNase_H"/>
    <property type="match status" value="1"/>
</dbReference>
<feature type="binding site" evidence="13">
    <location>
        <position position="294"/>
    </location>
    <ligand>
        <name>Mg(2+)</name>
        <dbReference type="ChEBI" id="CHEBI:18420"/>
        <label>2</label>
    </ligand>
</feature>
<dbReference type="InterPro" id="IPR012337">
    <property type="entry name" value="RNaseH-like_sf"/>
</dbReference>
<dbReference type="PANTHER" id="PTHR12818:SF0">
    <property type="entry name" value="TRNA (ADENINE(37)-N6)-METHYLTRANSFERASE"/>
    <property type="match status" value="1"/>
</dbReference>
<dbReference type="GO" id="GO:0003676">
    <property type="term" value="F:nucleic acid binding"/>
    <property type="evidence" value="ECO:0007669"/>
    <property type="project" value="InterPro"/>
</dbReference>
<dbReference type="EMBL" id="CP046640">
    <property type="protein sequence ID" value="QTL98027.1"/>
    <property type="molecule type" value="Genomic_DNA"/>
</dbReference>
<keyword evidence="10 13" id="KW-0378">Hydrolase</keyword>
<feature type="binding site" evidence="13">
    <location>
        <position position="170"/>
    </location>
    <ligand>
        <name>Mg(2+)</name>
        <dbReference type="ChEBI" id="CHEBI:18420"/>
        <label>1</label>
    </ligand>
</feature>
<evidence type="ECO:0000256" key="4">
    <source>
        <dbReference type="ARBA" id="ARBA00011245"/>
    </source>
</evidence>
<sequence length="306" mass="35382">MINIEKVMKMEINFTSVGYIRNNYNNLNNIPGQPYSDEEGHYLEINKEYQSGLKELSRFKYIYVIFYLHKAAKEKLNDIDHKFRIKKEGQDIGVFASREPSRPNNIGLSIVRLIRIKENIVYISGIDALNGTPIIDIKPYIVKLDNHEDANKGWIKEELIMDKKIELYTDGACSGNPGPGGYAALIIKDNEEIIIKGYQPETTNNRMELMAVIEGLKEINKNTSVRLLSDSNYVLQGLEEWLEGWKKRGWKTASNRPVKNKDLWMELDNLSKYYELEFVKVKGHSGNKYNERVDSLAKEQIELNNK</sequence>
<dbReference type="Gene3D" id="2.40.30.70">
    <property type="entry name" value="YaeB-like"/>
    <property type="match status" value="1"/>
</dbReference>
<accession>A0A8A7KGL7</accession>
<evidence type="ECO:0000256" key="1">
    <source>
        <dbReference type="ARBA" id="ARBA00000077"/>
    </source>
</evidence>
<dbReference type="InterPro" id="IPR040372">
    <property type="entry name" value="YaeB-like"/>
</dbReference>
<evidence type="ECO:0000256" key="5">
    <source>
        <dbReference type="ARBA" id="ARBA00012180"/>
    </source>
</evidence>
<feature type="domain" description="TsaA-like" evidence="15">
    <location>
        <begin position="14"/>
        <end position="149"/>
    </location>
</feature>
<comment type="function">
    <text evidence="2 13">Endonuclease that specifically degrades the RNA of RNA-DNA hybrids.</text>
</comment>
<dbReference type="InterPro" id="IPR036413">
    <property type="entry name" value="YaeB-like_sf"/>
</dbReference>
<comment type="subcellular location">
    <subcellularLocation>
        <location evidence="13">Cytoplasm</location>
    </subcellularLocation>
</comment>
<keyword evidence="9 13" id="KW-0255">Endonuclease</keyword>
<dbReference type="PROSITE" id="PS51668">
    <property type="entry name" value="TSAA_2"/>
    <property type="match status" value="1"/>
</dbReference>
<dbReference type="HAMAP" id="MF_00042">
    <property type="entry name" value="RNase_H"/>
    <property type="match status" value="1"/>
</dbReference>
<evidence type="ECO:0000256" key="3">
    <source>
        <dbReference type="ARBA" id="ARBA00005300"/>
    </source>
</evidence>
<dbReference type="Proteomes" id="UP000665020">
    <property type="component" value="Chromosome"/>
</dbReference>
<dbReference type="PANTHER" id="PTHR12818">
    <property type="entry name" value="TRNA (ADENINE(37)-N6)-METHYLTRANSFERASE"/>
    <property type="match status" value="1"/>
</dbReference>
<dbReference type="Gene3D" id="3.30.420.10">
    <property type="entry name" value="Ribonuclease H-like superfamily/Ribonuclease H"/>
    <property type="match status" value="1"/>
</dbReference>
<feature type="binding site" evidence="13">
    <location>
        <position position="230"/>
    </location>
    <ligand>
        <name>Mg(2+)</name>
        <dbReference type="ChEBI" id="CHEBI:18420"/>
        <label>1</label>
    </ligand>
</feature>
<evidence type="ECO:0000256" key="6">
    <source>
        <dbReference type="ARBA" id="ARBA00022691"/>
    </source>
</evidence>
<keyword evidence="11 13" id="KW-0460">Magnesium</keyword>
<organism evidence="16 17">
    <name type="scientific">Iocasia fonsfrigidae</name>
    <dbReference type="NCBI Taxonomy" id="2682810"/>
    <lineage>
        <taxon>Bacteria</taxon>
        <taxon>Bacillati</taxon>
        <taxon>Bacillota</taxon>
        <taxon>Clostridia</taxon>
        <taxon>Halanaerobiales</taxon>
        <taxon>Halanaerobiaceae</taxon>
        <taxon>Iocasia</taxon>
    </lineage>
</organism>
<dbReference type="SUPFAM" id="SSF118196">
    <property type="entry name" value="YaeB-like"/>
    <property type="match status" value="1"/>
</dbReference>
<protein>
    <recommendedName>
        <fullName evidence="5 13">Ribonuclease H</fullName>
        <shortName evidence="13">RNase H</shortName>
        <ecNumber evidence="5 13">3.1.26.4</ecNumber>
    </recommendedName>
</protein>
<keyword evidence="7 13" id="KW-0540">Nuclease</keyword>
<dbReference type="InterPro" id="IPR002156">
    <property type="entry name" value="RNaseH_domain"/>
</dbReference>
<dbReference type="NCBIfam" id="TIGR00104">
    <property type="entry name" value="tRNA_TsaA"/>
    <property type="match status" value="1"/>
</dbReference>
<evidence type="ECO:0000256" key="12">
    <source>
        <dbReference type="ARBA" id="ARBA00033753"/>
    </source>
</evidence>
<evidence type="ECO:0000256" key="9">
    <source>
        <dbReference type="ARBA" id="ARBA00022759"/>
    </source>
</evidence>
<evidence type="ECO:0000256" key="10">
    <source>
        <dbReference type="ARBA" id="ARBA00022801"/>
    </source>
</evidence>
<evidence type="ECO:0000256" key="8">
    <source>
        <dbReference type="ARBA" id="ARBA00022723"/>
    </source>
</evidence>
<dbReference type="Pfam" id="PF01980">
    <property type="entry name" value="TrmO_N"/>
    <property type="match status" value="1"/>
</dbReference>
<dbReference type="InterPro" id="IPR036397">
    <property type="entry name" value="RNaseH_sf"/>
</dbReference>
<feature type="binding site" evidence="13">
    <location>
        <position position="170"/>
    </location>
    <ligand>
        <name>Mg(2+)</name>
        <dbReference type="ChEBI" id="CHEBI:18420"/>
        <label>2</label>
    </ligand>
</feature>
<keyword evidence="6" id="KW-0949">S-adenosyl-L-methionine</keyword>
<dbReference type="FunFam" id="3.30.420.10:FF:000089">
    <property type="entry name" value="Ribonuclease H"/>
    <property type="match status" value="1"/>
</dbReference>
<comment type="subunit">
    <text evidence="4 13">Monomer.</text>
</comment>
<dbReference type="CDD" id="cd09281">
    <property type="entry name" value="UPF0066"/>
    <property type="match status" value="1"/>
</dbReference>
<evidence type="ECO:0000313" key="17">
    <source>
        <dbReference type="Proteomes" id="UP000665020"/>
    </source>
</evidence>
<reference evidence="16" key="1">
    <citation type="submission" date="2019-12" db="EMBL/GenBank/DDBJ databases">
        <authorList>
            <person name="zhang j."/>
            <person name="sun C.M."/>
        </authorList>
    </citation>
    <scope>NUCLEOTIDE SEQUENCE</scope>
    <source>
        <strain evidence="16">NS-1</strain>
    </source>
</reference>
<dbReference type="SUPFAM" id="SSF53098">
    <property type="entry name" value="Ribonuclease H-like"/>
    <property type="match status" value="1"/>
</dbReference>
<keyword evidence="17" id="KW-1185">Reference proteome</keyword>
<dbReference type="InterPro" id="IPR022892">
    <property type="entry name" value="RNaseHI"/>
</dbReference>
<name>A0A8A7KGL7_9FIRM</name>